<dbReference type="GO" id="GO:0016491">
    <property type="term" value="F:oxidoreductase activity"/>
    <property type="evidence" value="ECO:0007669"/>
    <property type="project" value="UniProtKB-KW"/>
</dbReference>
<gene>
    <name evidence="4" type="ORF">E3J68_02260</name>
</gene>
<keyword evidence="1" id="KW-0479">Metal-binding</keyword>
<dbReference type="Gene3D" id="3.40.718.10">
    <property type="entry name" value="Isopropylmalate Dehydrogenase"/>
    <property type="match status" value="1"/>
</dbReference>
<dbReference type="InterPro" id="IPR005255">
    <property type="entry name" value="PdxA_fam"/>
</dbReference>
<organism evidence="4 5">
    <name type="scientific">Aerophobetes bacterium</name>
    <dbReference type="NCBI Taxonomy" id="2030807"/>
    <lineage>
        <taxon>Bacteria</taxon>
        <taxon>Candidatus Aerophobota</taxon>
    </lineage>
</organism>
<evidence type="ECO:0000256" key="3">
    <source>
        <dbReference type="ARBA" id="ARBA00023027"/>
    </source>
</evidence>
<sequence>MVRGKVSRVTGQAAFEYISEAVRLALAGDIQAVVTAPIHISLREVSKLITRSRILKVIELAHQSHPSGRQVS</sequence>
<dbReference type="GO" id="GO:0051287">
    <property type="term" value="F:NAD binding"/>
    <property type="evidence" value="ECO:0007669"/>
    <property type="project" value="InterPro"/>
</dbReference>
<comment type="caution">
    <text evidence="4">The sequence shown here is derived from an EMBL/GenBank/DDBJ whole genome shotgun (WGS) entry which is preliminary data.</text>
</comment>
<dbReference type="SUPFAM" id="SSF53659">
    <property type="entry name" value="Isocitrate/Isopropylmalate dehydrogenase-like"/>
    <property type="match status" value="1"/>
</dbReference>
<dbReference type="AlphaFoldDB" id="A0A523TFQ0"/>
<keyword evidence="3" id="KW-0520">NAD</keyword>
<proteinExistence type="predicted"/>
<reference evidence="4 5" key="1">
    <citation type="submission" date="2019-03" db="EMBL/GenBank/DDBJ databases">
        <title>Metabolic potential of uncultured bacteria and archaea associated with petroleum seepage in deep-sea sediments.</title>
        <authorList>
            <person name="Dong X."/>
            <person name="Hubert C."/>
        </authorList>
    </citation>
    <scope>NUCLEOTIDE SEQUENCE [LARGE SCALE GENOMIC DNA]</scope>
    <source>
        <strain evidence="4">E44_bin3</strain>
    </source>
</reference>
<accession>A0A523TFQ0</accession>
<evidence type="ECO:0000256" key="1">
    <source>
        <dbReference type="ARBA" id="ARBA00022723"/>
    </source>
</evidence>
<evidence type="ECO:0000313" key="4">
    <source>
        <dbReference type="EMBL" id="TET29154.1"/>
    </source>
</evidence>
<dbReference type="EMBL" id="SOJT01000095">
    <property type="protein sequence ID" value="TET29154.1"/>
    <property type="molecule type" value="Genomic_DNA"/>
</dbReference>
<dbReference type="Pfam" id="PF04166">
    <property type="entry name" value="PdxA"/>
    <property type="match status" value="1"/>
</dbReference>
<protein>
    <submittedName>
        <fullName evidence="4">Uncharacterized protein</fullName>
    </submittedName>
</protein>
<keyword evidence="2" id="KW-0560">Oxidoreductase</keyword>
<dbReference type="GO" id="GO:0046872">
    <property type="term" value="F:metal ion binding"/>
    <property type="evidence" value="ECO:0007669"/>
    <property type="project" value="UniProtKB-KW"/>
</dbReference>
<dbReference type="Proteomes" id="UP000316517">
    <property type="component" value="Unassembled WGS sequence"/>
</dbReference>
<evidence type="ECO:0000313" key="5">
    <source>
        <dbReference type="Proteomes" id="UP000316517"/>
    </source>
</evidence>
<evidence type="ECO:0000256" key="2">
    <source>
        <dbReference type="ARBA" id="ARBA00023002"/>
    </source>
</evidence>
<name>A0A523TFQ0_UNCAE</name>